<name>A0A9X4SMJ5_9PAST</name>
<organism evidence="1 2">
    <name type="scientific">Volucribacter amazonae</name>
    <dbReference type="NCBI Taxonomy" id="256731"/>
    <lineage>
        <taxon>Bacteria</taxon>
        <taxon>Pseudomonadati</taxon>
        <taxon>Pseudomonadota</taxon>
        <taxon>Gammaproteobacteria</taxon>
        <taxon>Pasteurellales</taxon>
        <taxon>Pasteurellaceae</taxon>
        <taxon>Volucribacter</taxon>
    </lineage>
</organism>
<dbReference type="AlphaFoldDB" id="A0A9X4SMJ5"/>
<comment type="caution">
    <text evidence="1">The sequence shown here is derived from an EMBL/GenBank/DDBJ whole genome shotgun (WGS) entry which is preliminary data.</text>
</comment>
<gene>
    <name evidence="1" type="ORF">A6A20_11395</name>
</gene>
<evidence type="ECO:0000313" key="1">
    <source>
        <dbReference type="EMBL" id="MDG6896203.1"/>
    </source>
</evidence>
<evidence type="ECO:0008006" key="3">
    <source>
        <dbReference type="Google" id="ProtNLM"/>
    </source>
</evidence>
<dbReference type="InterPro" id="IPR021284">
    <property type="entry name" value="DUF2750"/>
</dbReference>
<dbReference type="EMBL" id="LWID01000001">
    <property type="protein sequence ID" value="MDG6896203.1"/>
    <property type="molecule type" value="Genomic_DNA"/>
</dbReference>
<reference evidence="1" key="1">
    <citation type="submission" date="2016-03" db="EMBL/GenBank/DDBJ databases">
        <title>Co-evolution between Pasteurellaceae and their hosts.</title>
        <authorList>
            <person name="Hansen M.J."/>
            <person name="Bojesen A.M."/>
            <person name="Planet P."/>
        </authorList>
    </citation>
    <scope>NUCLEOTIDE SEQUENCE</scope>
    <source>
        <strain evidence="1">146/S8/89</strain>
    </source>
</reference>
<proteinExistence type="predicted"/>
<keyword evidence="2" id="KW-1185">Reference proteome</keyword>
<dbReference type="RefSeq" id="WP_279573556.1">
    <property type="nucleotide sequence ID" value="NZ_LWID01000001.1"/>
</dbReference>
<dbReference type="Proteomes" id="UP001155500">
    <property type="component" value="Unassembled WGS sequence"/>
</dbReference>
<evidence type="ECO:0000313" key="2">
    <source>
        <dbReference type="Proteomes" id="UP001155500"/>
    </source>
</evidence>
<sequence length="139" mass="16656">MNIKEIESVLSLSKEKLYKTFLLRISDSEKIWILCDKDNILYYGDNDNNQYFPIWPEKEFAEMCAINEWSNSKPVCIELEEFLTEYIPELIDNNIYLSIFPRLNYTETIIFEAKEFAKIVVSYIEEWYGDSFDLPYLEN</sequence>
<accession>A0A9X4SMJ5</accession>
<protein>
    <recommendedName>
        <fullName evidence="3">DUF2750 domain-containing protein</fullName>
    </recommendedName>
</protein>
<dbReference type="Pfam" id="PF11042">
    <property type="entry name" value="DUF2750"/>
    <property type="match status" value="1"/>
</dbReference>